<dbReference type="KEGG" id="dpo:117183648"/>
<dbReference type="AlphaFoldDB" id="A0A6I8VSV5"/>
<dbReference type="RefSeq" id="XP_033234137.1">
    <property type="nucleotide sequence ID" value="XM_033378246.1"/>
</dbReference>
<reference evidence="2" key="1">
    <citation type="submission" date="2024-06" db="UniProtKB">
        <authorList>
            <consortium name="RefSeq"/>
        </authorList>
    </citation>
    <scope>NUCLEOTIDE SEQUENCE [LARGE SCALE GENOMIC DNA]</scope>
    <source>
        <strain evidence="2">MV2-25</strain>
    </source>
</reference>
<organism evidence="2 3">
    <name type="scientific">Drosophila pseudoobscura pseudoobscura</name>
    <name type="common">Fruit fly</name>
    <dbReference type="NCBI Taxonomy" id="46245"/>
    <lineage>
        <taxon>Eukaryota</taxon>
        <taxon>Metazoa</taxon>
        <taxon>Ecdysozoa</taxon>
        <taxon>Arthropoda</taxon>
        <taxon>Hexapoda</taxon>
        <taxon>Insecta</taxon>
        <taxon>Pterygota</taxon>
        <taxon>Neoptera</taxon>
        <taxon>Endopterygota</taxon>
        <taxon>Diptera</taxon>
        <taxon>Brachycera</taxon>
        <taxon>Muscomorpha</taxon>
        <taxon>Ephydroidea</taxon>
        <taxon>Drosophilidae</taxon>
        <taxon>Drosophila</taxon>
        <taxon>Sophophora</taxon>
    </lineage>
</organism>
<keyword evidence="2" id="KW-1185">Reference proteome</keyword>
<accession>A0A6I8VSV5</accession>
<sequence length="141" mass="15915">MRGTANQNQRFIQQPLSLARSRDKEDQTIALRLDSSLTAAHKTHLKPTVRQQPLSRAKQKPRDQRAFCCCTSSLDTRPQLNAHSSTVSALRSDNPNNNDSQVLLSYALSKEKHSRVPEAFTCDIRWFLILVPVLGAAWTVF</sequence>
<feature type="region of interest" description="Disordered" evidence="1">
    <location>
        <begin position="42"/>
        <end position="61"/>
    </location>
</feature>
<proteinExistence type="predicted"/>
<evidence type="ECO:0000313" key="2">
    <source>
        <dbReference type="Proteomes" id="UP000001819"/>
    </source>
</evidence>
<name>A0A6I8VSV5_DROPS</name>
<dbReference type="InParanoid" id="A0A6I8VSV5"/>
<dbReference type="Proteomes" id="UP000001819">
    <property type="component" value="Chromosome 3"/>
</dbReference>
<evidence type="ECO:0000313" key="3">
    <source>
        <dbReference type="RefSeq" id="XP_033234137.1"/>
    </source>
</evidence>
<reference evidence="3" key="2">
    <citation type="submission" date="2025-08" db="UniProtKB">
        <authorList>
            <consortium name="RefSeq"/>
        </authorList>
    </citation>
    <scope>IDENTIFICATION</scope>
    <source>
        <strain evidence="3">MV-25-SWS-2005</strain>
        <tissue evidence="3">Whole body</tissue>
    </source>
</reference>
<protein>
    <submittedName>
        <fullName evidence="3">Uncharacterized protein</fullName>
    </submittedName>
</protein>
<gene>
    <name evidence="3" type="primary">LOC117183648</name>
</gene>
<evidence type="ECO:0000256" key="1">
    <source>
        <dbReference type="SAM" id="MobiDB-lite"/>
    </source>
</evidence>